<dbReference type="AlphaFoldDB" id="K8DVQ1"/>
<accession>K8DVQ1</accession>
<sequence>MEVSPHLENPKTNLIKEITYFGFKVIETFDTDTQSFGNSTLTLFGKPFSST</sequence>
<evidence type="ECO:0000313" key="1">
    <source>
        <dbReference type="EMBL" id="CCM44214.1"/>
    </source>
</evidence>
<reference evidence="1" key="2">
    <citation type="submission" date="2012-11" db="EMBL/GenBank/DDBJ databases">
        <title>A Staphyloccocus xylosus isolate with a new mecC allotype provides insights into the evolutionary origins of the type XI SCCmec.</title>
        <authorList>
            <person name="Harrison E.M."/>
            <person name="Paterson G.K."/>
            <person name="Holden M.T.G."/>
            <person name="Morgan F.E.J."/>
            <person name="Rhod Larsen A."/>
            <person name="Leroy S."/>
            <person name="Zadoks R."/>
            <person name="Peacock S.J."/>
            <person name="Parkhill J."/>
            <person name="Holmes M.A."/>
        </authorList>
    </citation>
    <scope>NUCLEOTIDE SEQUENCE</scope>
    <source>
        <strain evidence="1">C2a</strain>
    </source>
</reference>
<organism evidence="1">
    <name type="scientific">Staphylococcus xylosus</name>
    <dbReference type="NCBI Taxonomy" id="1288"/>
    <lineage>
        <taxon>Bacteria</taxon>
        <taxon>Bacillati</taxon>
        <taxon>Bacillota</taxon>
        <taxon>Bacilli</taxon>
        <taxon>Bacillales</taxon>
        <taxon>Staphylococcaceae</taxon>
        <taxon>Staphylococcus</taxon>
    </lineage>
</organism>
<dbReference type="EMBL" id="HE993886">
    <property type="protein sequence ID" value="CCM44214.1"/>
    <property type="molecule type" value="Genomic_DNA"/>
</dbReference>
<dbReference type="RefSeq" id="WP_153227660.1">
    <property type="nucleotide sequence ID" value="NZ_LN554884.1"/>
</dbReference>
<protein>
    <submittedName>
        <fullName evidence="1">Uncharacterized protein</fullName>
    </submittedName>
</protein>
<proteinExistence type="predicted"/>
<reference evidence="1" key="1">
    <citation type="submission" date="2012-09" db="EMBL/GenBank/DDBJ databases">
        <authorList>
            <person name="Harrison E."/>
        </authorList>
    </citation>
    <scope>NUCLEOTIDE SEQUENCE</scope>
    <source>
        <strain evidence="1">C2a</strain>
    </source>
</reference>
<name>K8DVQ1_STAXY</name>